<accession>A0A9J6ESD1</accession>
<dbReference type="AlphaFoldDB" id="A0A9J6ESD1"/>
<organism evidence="2 3">
    <name type="scientific">Rhipicephalus microplus</name>
    <name type="common">Cattle tick</name>
    <name type="synonym">Boophilus microplus</name>
    <dbReference type="NCBI Taxonomy" id="6941"/>
    <lineage>
        <taxon>Eukaryota</taxon>
        <taxon>Metazoa</taxon>
        <taxon>Ecdysozoa</taxon>
        <taxon>Arthropoda</taxon>
        <taxon>Chelicerata</taxon>
        <taxon>Arachnida</taxon>
        <taxon>Acari</taxon>
        <taxon>Parasitiformes</taxon>
        <taxon>Ixodida</taxon>
        <taxon>Ixodoidea</taxon>
        <taxon>Ixodidae</taxon>
        <taxon>Rhipicephalinae</taxon>
        <taxon>Rhipicephalus</taxon>
        <taxon>Boophilus</taxon>
    </lineage>
</organism>
<dbReference type="Pfam" id="PF05699">
    <property type="entry name" value="Dimer_Tnp_hAT"/>
    <property type="match status" value="1"/>
</dbReference>
<dbReference type="PANTHER" id="PTHR37162">
    <property type="entry name" value="HAT FAMILY DIMERISATION DOMAINCONTAINING PROTEIN-RELATED"/>
    <property type="match status" value="1"/>
</dbReference>
<dbReference type="SUPFAM" id="SSF53098">
    <property type="entry name" value="Ribonuclease H-like"/>
    <property type="match status" value="1"/>
</dbReference>
<dbReference type="GO" id="GO:0046983">
    <property type="term" value="F:protein dimerization activity"/>
    <property type="evidence" value="ECO:0007669"/>
    <property type="project" value="InterPro"/>
</dbReference>
<gene>
    <name evidence="2" type="ORF">HPB51_009974</name>
</gene>
<dbReference type="VEuPathDB" id="VectorBase:LOC119161769"/>
<keyword evidence="3" id="KW-1185">Reference proteome</keyword>
<protein>
    <recommendedName>
        <fullName evidence="1">HAT C-terminal dimerisation domain-containing protein</fullName>
    </recommendedName>
</protein>
<evidence type="ECO:0000313" key="3">
    <source>
        <dbReference type="Proteomes" id="UP000821866"/>
    </source>
</evidence>
<dbReference type="Proteomes" id="UP000821866">
    <property type="component" value="Chromosome 10"/>
</dbReference>
<proteinExistence type="predicted"/>
<dbReference type="InterPro" id="IPR012337">
    <property type="entry name" value="RNaseH-like_sf"/>
</dbReference>
<feature type="domain" description="HAT C-terminal dimerisation" evidence="1">
    <location>
        <begin position="342"/>
        <end position="395"/>
    </location>
</feature>
<sequence>MGLDKKRLLGIGVDNASVNTGVNNGIFETIKREWQLPNLIMVRCICHSLQLALSHAVQGTLPRNVDFLVRETHMWFSHSSKRKASYSQLYRSLCDGEEPLSIPRVCDTRWISLEPAVVRVLDQWDMLLKHFEQARSTEGCYTAELLYQMYSDPLNKLYLLYLRPMLREVQRTNKAYERNDADPAKLLEDLTLLIKMVCSKVLIPTAKIDPLRQPIDGHLDPKPYLGYEFEKLASTLPAGPEVDFVRQRCVNFTVKLSNELRQRLPSNFKILQGMARLSVGACLRVLKEPITELAEHFGVQPNEIDLVNAQWKKLTLVGWANTTDTIAFWSEATAYRDAAGSNPFHEVAQLAVDVLSLPHSNAEVERVFSQLSVVKTKLRNSLSTASTNAVLSVRSGLRRLGKCCHTYDLPDTVTRKVGTMQAYSSAFAPRSSARAQSSGESADEEVWTGEVELLLDI</sequence>
<comment type="caution">
    <text evidence="2">The sequence shown here is derived from an EMBL/GenBank/DDBJ whole genome shotgun (WGS) entry which is preliminary data.</text>
</comment>
<name>A0A9J6ESD1_RHIMP</name>
<dbReference type="EMBL" id="JABSTU010000002">
    <property type="protein sequence ID" value="KAH8037419.1"/>
    <property type="molecule type" value="Genomic_DNA"/>
</dbReference>
<reference evidence="2" key="2">
    <citation type="submission" date="2021-09" db="EMBL/GenBank/DDBJ databases">
        <authorList>
            <person name="Jia N."/>
            <person name="Wang J."/>
            <person name="Shi W."/>
            <person name="Du L."/>
            <person name="Sun Y."/>
            <person name="Zhan W."/>
            <person name="Jiang J."/>
            <person name="Wang Q."/>
            <person name="Zhang B."/>
            <person name="Ji P."/>
            <person name="Sakyi L.B."/>
            <person name="Cui X."/>
            <person name="Yuan T."/>
            <person name="Jiang B."/>
            <person name="Yang W."/>
            <person name="Lam T.T.-Y."/>
            <person name="Chang Q."/>
            <person name="Ding S."/>
            <person name="Wang X."/>
            <person name="Zhu J."/>
            <person name="Ruan X."/>
            <person name="Zhao L."/>
            <person name="Wei J."/>
            <person name="Que T."/>
            <person name="Du C."/>
            <person name="Cheng J."/>
            <person name="Dai P."/>
            <person name="Han X."/>
            <person name="Huang E."/>
            <person name="Gao Y."/>
            <person name="Liu J."/>
            <person name="Shao H."/>
            <person name="Ye R."/>
            <person name="Li L."/>
            <person name="Wei W."/>
            <person name="Wang X."/>
            <person name="Wang C."/>
            <person name="Huo Q."/>
            <person name="Li W."/>
            <person name="Guo W."/>
            <person name="Chen H."/>
            <person name="Chen S."/>
            <person name="Zhou L."/>
            <person name="Zhou L."/>
            <person name="Ni X."/>
            <person name="Tian J."/>
            <person name="Zhou Y."/>
            <person name="Sheng Y."/>
            <person name="Liu T."/>
            <person name="Pan Y."/>
            <person name="Xia L."/>
            <person name="Li J."/>
            <person name="Zhao F."/>
            <person name="Cao W."/>
        </authorList>
    </citation>
    <scope>NUCLEOTIDE SEQUENCE</scope>
    <source>
        <strain evidence="2">Rmic-2018</strain>
        <tissue evidence="2">Larvae</tissue>
    </source>
</reference>
<evidence type="ECO:0000313" key="2">
    <source>
        <dbReference type="EMBL" id="KAH8037419.1"/>
    </source>
</evidence>
<dbReference type="InterPro" id="IPR008906">
    <property type="entry name" value="HATC_C_dom"/>
</dbReference>
<reference evidence="2" key="1">
    <citation type="journal article" date="2020" name="Cell">
        <title>Large-Scale Comparative Analyses of Tick Genomes Elucidate Their Genetic Diversity and Vector Capacities.</title>
        <authorList>
            <consortium name="Tick Genome and Microbiome Consortium (TIGMIC)"/>
            <person name="Jia N."/>
            <person name="Wang J."/>
            <person name="Shi W."/>
            <person name="Du L."/>
            <person name="Sun Y."/>
            <person name="Zhan W."/>
            <person name="Jiang J.F."/>
            <person name="Wang Q."/>
            <person name="Zhang B."/>
            <person name="Ji P."/>
            <person name="Bell-Sakyi L."/>
            <person name="Cui X.M."/>
            <person name="Yuan T.T."/>
            <person name="Jiang B.G."/>
            <person name="Yang W.F."/>
            <person name="Lam T.T."/>
            <person name="Chang Q.C."/>
            <person name="Ding S.J."/>
            <person name="Wang X.J."/>
            <person name="Zhu J.G."/>
            <person name="Ruan X.D."/>
            <person name="Zhao L."/>
            <person name="Wei J.T."/>
            <person name="Ye R.Z."/>
            <person name="Que T.C."/>
            <person name="Du C.H."/>
            <person name="Zhou Y.H."/>
            <person name="Cheng J.X."/>
            <person name="Dai P.F."/>
            <person name="Guo W.B."/>
            <person name="Han X.H."/>
            <person name="Huang E.J."/>
            <person name="Li L.F."/>
            <person name="Wei W."/>
            <person name="Gao Y.C."/>
            <person name="Liu J.Z."/>
            <person name="Shao H.Z."/>
            <person name="Wang X."/>
            <person name="Wang C.C."/>
            <person name="Yang T.C."/>
            <person name="Huo Q.B."/>
            <person name="Li W."/>
            <person name="Chen H.Y."/>
            <person name="Chen S.E."/>
            <person name="Zhou L.G."/>
            <person name="Ni X.B."/>
            <person name="Tian J.H."/>
            <person name="Sheng Y."/>
            <person name="Liu T."/>
            <person name="Pan Y.S."/>
            <person name="Xia L.Y."/>
            <person name="Li J."/>
            <person name="Zhao F."/>
            <person name="Cao W.C."/>
        </authorList>
    </citation>
    <scope>NUCLEOTIDE SEQUENCE</scope>
    <source>
        <strain evidence="2">Rmic-2018</strain>
    </source>
</reference>
<evidence type="ECO:0000259" key="1">
    <source>
        <dbReference type="Pfam" id="PF05699"/>
    </source>
</evidence>
<dbReference type="PANTHER" id="PTHR37162:SF1">
    <property type="entry name" value="BED-TYPE DOMAIN-CONTAINING PROTEIN"/>
    <property type="match status" value="1"/>
</dbReference>